<dbReference type="Gene3D" id="2.60.260.20">
    <property type="entry name" value="Urease metallochaperone UreE, N-terminal domain"/>
    <property type="match status" value="2"/>
</dbReference>
<dbReference type="InterPro" id="IPR036869">
    <property type="entry name" value="J_dom_sf"/>
</dbReference>
<evidence type="ECO:0008006" key="9">
    <source>
        <dbReference type="Google" id="ProtNLM"/>
    </source>
</evidence>
<dbReference type="InterPro" id="IPR002939">
    <property type="entry name" value="DnaJ_C"/>
</dbReference>
<dbReference type="CDD" id="cd10719">
    <property type="entry name" value="DnaJ_zf"/>
    <property type="match status" value="1"/>
</dbReference>
<dbReference type="SUPFAM" id="SSF49493">
    <property type="entry name" value="HSP40/DnaJ peptide-binding domain"/>
    <property type="match status" value="2"/>
</dbReference>
<keyword evidence="2" id="KW-0677">Repeat</keyword>
<dbReference type="GO" id="GO:0009408">
    <property type="term" value="P:response to heat"/>
    <property type="evidence" value="ECO:0007669"/>
    <property type="project" value="InterPro"/>
</dbReference>
<evidence type="ECO:0000259" key="6">
    <source>
        <dbReference type="PROSITE" id="PS50076"/>
    </source>
</evidence>
<dbReference type="Gene3D" id="1.10.287.110">
    <property type="entry name" value="DnaJ domain"/>
    <property type="match status" value="1"/>
</dbReference>
<organism evidence="8">
    <name type="scientific">Brassica campestris</name>
    <name type="common">Field mustard</name>
    <dbReference type="NCBI Taxonomy" id="3711"/>
    <lineage>
        <taxon>Eukaryota</taxon>
        <taxon>Viridiplantae</taxon>
        <taxon>Streptophyta</taxon>
        <taxon>Embryophyta</taxon>
        <taxon>Tracheophyta</taxon>
        <taxon>Spermatophyta</taxon>
        <taxon>Magnoliopsida</taxon>
        <taxon>eudicotyledons</taxon>
        <taxon>Gunneridae</taxon>
        <taxon>Pentapetalae</taxon>
        <taxon>rosids</taxon>
        <taxon>malvids</taxon>
        <taxon>Brassicales</taxon>
        <taxon>Brassicaceae</taxon>
        <taxon>Brassiceae</taxon>
        <taxon>Brassica</taxon>
    </lineage>
</organism>
<dbReference type="InterPro" id="IPR036410">
    <property type="entry name" value="HSP_DnaJ_Cys-rich_dom_sf"/>
</dbReference>
<proteinExistence type="inferred from homology"/>
<feature type="domain" description="CR-type" evidence="7">
    <location>
        <begin position="176"/>
        <end position="284"/>
    </location>
</feature>
<dbReference type="PRINTS" id="PR00625">
    <property type="entry name" value="JDOMAIN"/>
</dbReference>
<dbReference type="CDD" id="cd10747">
    <property type="entry name" value="DnaJ_C"/>
    <property type="match status" value="1"/>
</dbReference>
<dbReference type="Pfam" id="PF01556">
    <property type="entry name" value="DnaJ_C"/>
    <property type="match status" value="1"/>
</dbReference>
<keyword evidence="1 5" id="KW-0479">Metal-binding</keyword>
<sequence>MRRFNSVLRSLQARRTFDSTLGLRPGSQKPFLFERYIHSTGISFSSARNYYDVLGVSPKATRDEIKKSFHELAKKFHPDTNRNNPSAKKKFQEIREAYETLGNSERREEYDKVRYRNSEYVNNDGSGAERFRRAYQSNFSDSFHKIFSEIFEDQSNPPSPDIRVELTLSLYESLKGCTKRLEFDAYVFCDSCGESPQNFKISALLHLLENQLWCAEFPSLIIYRFTDGLGHSLDAATRVCPTCRGLGRVTIPPFTAQCQTCKGSGHIVKEHCMSCRGSGVVEATKTVEVVIPGGMESGATVTIEDAGHVRSRTSRPGKLYIKFKVANDSTFSRDGSDIYVDANISFTQAILGGKVVVPTLSGKTEIDIPKGAQPGELLILRGKGLPKQGFFVDHGDQYVRLRVSVPTELNERQRAILEEFAKEEINSELSGSAEGSWAVFSFTRSSLLVKLTGGIGWVLESYAISP</sequence>
<dbReference type="AlphaFoldDB" id="A0A3P6CFI1"/>
<evidence type="ECO:0000256" key="2">
    <source>
        <dbReference type="ARBA" id="ARBA00022737"/>
    </source>
</evidence>
<dbReference type="EMBL" id="LR031575">
    <property type="protein sequence ID" value="VDD06389.1"/>
    <property type="molecule type" value="Genomic_DNA"/>
</dbReference>
<dbReference type="Pfam" id="PF00226">
    <property type="entry name" value="DnaJ"/>
    <property type="match status" value="1"/>
</dbReference>
<dbReference type="PANTHER" id="PTHR43096:SF36">
    <property type="entry name" value="CHAPERONE PROTEIN DNAJ 1, MITOCHONDRIAL"/>
    <property type="match status" value="1"/>
</dbReference>
<dbReference type="InterPro" id="IPR001305">
    <property type="entry name" value="HSP_DnaJ_Cys-rich_dom"/>
</dbReference>
<keyword evidence="3 5" id="KW-0863">Zinc-finger</keyword>
<dbReference type="SUPFAM" id="SSF57938">
    <property type="entry name" value="DnaJ/Hsp40 cysteine-rich domain"/>
    <property type="match status" value="1"/>
</dbReference>
<dbReference type="HAMAP" id="MF_01152">
    <property type="entry name" value="DnaJ"/>
    <property type="match status" value="1"/>
</dbReference>
<dbReference type="InterPro" id="IPR001623">
    <property type="entry name" value="DnaJ_domain"/>
</dbReference>
<dbReference type="GO" id="GO:0008270">
    <property type="term" value="F:zinc ion binding"/>
    <property type="evidence" value="ECO:0007669"/>
    <property type="project" value="UniProtKB-KW"/>
</dbReference>
<dbReference type="FunFam" id="2.60.260.20:FF:000005">
    <property type="entry name" value="Chaperone protein dnaJ 1, mitochondrial"/>
    <property type="match status" value="1"/>
</dbReference>
<dbReference type="PROSITE" id="PS50076">
    <property type="entry name" value="DNAJ_2"/>
    <property type="match status" value="1"/>
</dbReference>
<evidence type="ECO:0000256" key="4">
    <source>
        <dbReference type="ARBA" id="ARBA00022833"/>
    </source>
</evidence>
<accession>A0A3P6CFI1</accession>
<evidence type="ECO:0000256" key="3">
    <source>
        <dbReference type="ARBA" id="ARBA00022771"/>
    </source>
</evidence>
<dbReference type="GO" id="GO:0005524">
    <property type="term" value="F:ATP binding"/>
    <property type="evidence" value="ECO:0007669"/>
    <property type="project" value="InterPro"/>
</dbReference>
<dbReference type="Gene3D" id="2.10.230.10">
    <property type="entry name" value="Heat shock protein DnaJ, cysteine-rich domain"/>
    <property type="match status" value="1"/>
</dbReference>
<dbReference type="PROSITE" id="PS51188">
    <property type="entry name" value="ZF_CR"/>
    <property type="match status" value="1"/>
</dbReference>
<protein>
    <recommendedName>
        <fullName evidence="9">J domain-containing protein</fullName>
    </recommendedName>
</protein>
<dbReference type="InterPro" id="IPR008971">
    <property type="entry name" value="HSP40/DnaJ_pept-bd"/>
</dbReference>
<feature type="zinc finger region" description="CR-type" evidence="5">
    <location>
        <begin position="176"/>
        <end position="284"/>
    </location>
</feature>
<dbReference type="InterPro" id="IPR018253">
    <property type="entry name" value="DnaJ_domain_CS"/>
</dbReference>
<gene>
    <name evidence="8" type="ORF">BRAA08T34527Z</name>
</gene>
<feature type="domain" description="J" evidence="6">
    <location>
        <begin position="49"/>
        <end position="114"/>
    </location>
</feature>
<dbReference type="SMART" id="SM00271">
    <property type="entry name" value="DnaJ"/>
    <property type="match status" value="1"/>
</dbReference>
<evidence type="ECO:0000259" key="7">
    <source>
        <dbReference type="PROSITE" id="PS51188"/>
    </source>
</evidence>
<dbReference type="CDD" id="cd06257">
    <property type="entry name" value="DnaJ"/>
    <property type="match status" value="1"/>
</dbReference>
<dbReference type="SUPFAM" id="SSF46565">
    <property type="entry name" value="Chaperone J-domain"/>
    <property type="match status" value="1"/>
</dbReference>
<reference evidence="8" key="1">
    <citation type="submission" date="2018-11" db="EMBL/GenBank/DDBJ databases">
        <authorList>
            <consortium name="Genoscope - CEA"/>
            <person name="William W."/>
        </authorList>
    </citation>
    <scope>NUCLEOTIDE SEQUENCE</scope>
</reference>
<evidence type="ECO:0000256" key="5">
    <source>
        <dbReference type="PROSITE-ProRule" id="PRU00546"/>
    </source>
</evidence>
<dbReference type="GO" id="GO:0006457">
    <property type="term" value="P:protein folding"/>
    <property type="evidence" value="ECO:0007669"/>
    <property type="project" value="InterPro"/>
</dbReference>
<dbReference type="PANTHER" id="PTHR43096">
    <property type="entry name" value="DNAJ HOMOLOG 1, MITOCHONDRIAL-RELATED"/>
    <property type="match status" value="1"/>
</dbReference>
<keyword evidence="4 5" id="KW-0862">Zinc</keyword>
<dbReference type="InterPro" id="IPR012724">
    <property type="entry name" value="DnaJ"/>
</dbReference>
<evidence type="ECO:0000313" key="8">
    <source>
        <dbReference type="EMBL" id="VDD06389.1"/>
    </source>
</evidence>
<name>A0A3P6CFI1_BRACM</name>
<dbReference type="GO" id="GO:0051082">
    <property type="term" value="F:unfolded protein binding"/>
    <property type="evidence" value="ECO:0007669"/>
    <property type="project" value="InterPro"/>
</dbReference>
<dbReference type="GO" id="GO:0031072">
    <property type="term" value="F:heat shock protein binding"/>
    <property type="evidence" value="ECO:0007669"/>
    <property type="project" value="InterPro"/>
</dbReference>
<evidence type="ECO:0000256" key="1">
    <source>
        <dbReference type="ARBA" id="ARBA00022723"/>
    </source>
</evidence>
<dbReference type="PROSITE" id="PS00636">
    <property type="entry name" value="DNAJ_1"/>
    <property type="match status" value="1"/>
</dbReference>